<comment type="caution">
    <text evidence="1">The sequence shown here is derived from an EMBL/GenBank/DDBJ whole genome shotgun (WGS) entry which is preliminary data.</text>
</comment>
<organism evidence="1 2">
    <name type="scientific">Rhizophagus irregularis</name>
    <dbReference type="NCBI Taxonomy" id="588596"/>
    <lineage>
        <taxon>Eukaryota</taxon>
        <taxon>Fungi</taxon>
        <taxon>Fungi incertae sedis</taxon>
        <taxon>Mucoromycota</taxon>
        <taxon>Glomeromycotina</taxon>
        <taxon>Glomeromycetes</taxon>
        <taxon>Glomerales</taxon>
        <taxon>Glomeraceae</taxon>
        <taxon>Rhizophagus</taxon>
    </lineage>
</organism>
<dbReference type="Proteomes" id="UP000234323">
    <property type="component" value="Unassembled WGS sequence"/>
</dbReference>
<accession>A0A2I1G822</accession>
<gene>
    <name evidence="1" type="ORF">RhiirA4_540658</name>
</gene>
<sequence>MSVQSKLNIFLNLIDYRNIYQLPYNNNAQTLATTIRDKRLTGKGLIKQNIKREAHRLQLYRTYRSQNYTTHRLQLLQTHRLQLYNRLFSKHIINLATTYVWRRRLTSTQRNRFINLANNANNIRFTNNLSTIDQIARLATPQITDNPLDDDFFNGAGNFCNNNNSLDSLILPAGCLGSSSSFP</sequence>
<keyword evidence="2" id="KW-1185">Reference proteome</keyword>
<dbReference type="AlphaFoldDB" id="A0A2I1G822"/>
<name>A0A2I1G822_9GLOM</name>
<evidence type="ECO:0000313" key="1">
    <source>
        <dbReference type="EMBL" id="PKY42793.1"/>
    </source>
</evidence>
<reference evidence="1 2" key="1">
    <citation type="submission" date="2015-10" db="EMBL/GenBank/DDBJ databases">
        <title>Genome analyses suggest a sexual origin of heterokaryosis in a supposedly ancient asexual fungus.</title>
        <authorList>
            <person name="Ropars J."/>
            <person name="Sedzielewska K."/>
            <person name="Noel J."/>
            <person name="Charron P."/>
            <person name="Farinelli L."/>
            <person name="Marton T."/>
            <person name="Kruger M."/>
            <person name="Pelin A."/>
            <person name="Brachmann A."/>
            <person name="Corradi N."/>
        </authorList>
    </citation>
    <scope>NUCLEOTIDE SEQUENCE [LARGE SCALE GENOMIC DNA]</scope>
    <source>
        <strain evidence="1 2">A4</strain>
    </source>
</reference>
<evidence type="ECO:0000313" key="2">
    <source>
        <dbReference type="Proteomes" id="UP000234323"/>
    </source>
</evidence>
<dbReference type="VEuPathDB" id="FungiDB:FUN_014529"/>
<dbReference type="VEuPathDB" id="FungiDB:RhiirA1_530364"/>
<protein>
    <submittedName>
        <fullName evidence="1">Uncharacterized protein</fullName>
    </submittedName>
</protein>
<dbReference type="VEuPathDB" id="FungiDB:RhiirFUN_025228"/>
<dbReference type="EMBL" id="LLXI01000217">
    <property type="protein sequence ID" value="PKY42793.1"/>
    <property type="molecule type" value="Genomic_DNA"/>
</dbReference>
<proteinExistence type="predicted"/>